<dbReference type="GO" id="GO:0004040">
    <property type="term" value="F:amidase activity"/>
    <property type="evidence" value="ECO:0007669"/>
    <property type="project" value="UniProtKB-EC"/>
</dbReference>
<dbReference type="Pfam" id="PF01425">
    <property type="entry name" value="Amidase"/>
    <property type="match status" value="1"/>
</dbReference>
<organism evidence="5 7">
    <name type="scientific">Nocardia cyriacigeorgica</name>
    <dbReference type="NCBI Taxonomy" id="135487"/>
    <lineage>
        <taxon>Bacteria</taxon>
        <taxon>Bacillati</taxon>
        <taxon>Actinomycetota</taxon>
        <taxon>Actinomycetes</taxon>
        <taxon>Mycobacteriales</taxon>
        <taxon>Nocardiaceae</taxon>
        <taxon>Nocardia</taxon>
    </lineage>
</organism>
<dbReference type="EC" id="3.5.1.4" evidence="3"/>
<feature type="domain" description="Amidase" evidence="4">
    <location>
        <begin position="24"/>
        <end position="448"/>
    </location>
</feature>
<comment type="similarity">
    <text evidence="2">Belongs to the amidase family.</text>
</comment>
<protein>
    <recommendedName>
        <fullName evidence="3">amidase</fullName>
        <ecNumber evidence="3">3.5.1.4</ecNumber>
    </recommendedName>
</protein>
<sequence length="476" mass="50730">MDPFISATELAARIRRREVSPVDVAEFYLNRIDEFNTAVNAIIWRNDDEVLAGAHRVEQALSAGIDLPPFAGVPMPIKDVVAVAGQPNTFGSARVSDAPQAANDLIVDRILAAGFIPMGRTNAPEAAMTQVTENTKYGITRNPWDLDRTPGGSSGGAAAAVAAGMAPIASGGDGGGSIRMPASCTGLVGLKPSRARVPSRVLAWEHGTAGGALTRTVEDAARVLDVLSVPDPYGWYRAPAPERPFAADLDRPATPLRIGLLTETATGVSVDPECVAAAEFTARLLAAQGHEVIPVEPGIISSRALDLYMFSVIGAALHTIPWFDTEGIEPFISARMKMAEQKPSSAYARDVVEMHLESRKMVAHWVDDFDVLLTPTLASKVPEVGVILQDANRRLDGCSELEARMLAFCAFVNITGLPAISLPVAMDSDGVPLGAQLIGGPFAEATLLRLSAGLERELDWQARRPQKFRQVQGERS</sequence>
<dbReference type="Gene3D" id="3.90.1300.10">
    <property type="entry name" value="Amidase signature (AS) domain"/>
    <property type="match status" value="1"/>
</dbReference>
<keyword evidence="8" id="KW-1185">Reference proteome</keyword>
<dbReference type="EMBL" id="JAAGUX010000008">
    <property type="protein sequence ID" value="NEW55398.1"/>
    <property type="molecule type" value="Genomic_DNA"/>
</dbReference>
<evidence type="ECO:0000313" key="6">
    <source>
        <dbReference type="EMBL" id="NEW55398.1"/>
    </source>
</evidence>
<evidence type="ECO:0000313" key="8">
    <source>
        <dbReference type="Proteomes" id="UP000470876"/>
    </source>
</evidence>
<name>A0A6P1DAE5_9NOCA</name>
<gene>
    <name evidence="5" type="ORF">GV789_14685</name>
    <name evidence="6" type="ORF">GV794_07005</name>
</gene>
<evidence type="ECO:0000256" key="2">
    <source>
        <dbReference type="ARBA" id="ARBA00009199"/>
    </source>
</evidence>
<dbReference type="InterPro" id="IPR000120">
    <property type="entry name" value="Amidase"/>
</dbReference>
<dbReference type="EMBL" id="JAAGUZ010000035">
    <property type="protein sequence ID" value="NEW45683.1"/>
    <property type="molecule type" value="Genomic_DNA"/>
</dbReference>
<comment type="catalytic activity">
    <reaction evidence="1">
        <text>a monocarboxylic acid amide + H2O = a monocarboxylate + NH4(+)</text>
        <dbReference type="Rhea" id="RHEA:12020"/>
        <dbReference type="ChEBI" id="CHEBI:15377"/>
        <dbReference type="ChEBI" id="CHEBI:28938"/>
        <dbReference type="ChEBI" id="CHEBI:35757"/>
        <dbReference type="ChEBI" id="CHEBI:83628"/>
        <dbReference type="EC" id="3.5.1.4"/>
    </reaction>
</comment>
<evidence type="ECO:0000259" key="4">
    <source>
        <dbReference type="Pfam" id="PF01425"/>
    </source>
</evidence>
<evidence type="ECO:0000256" key="1">
    <source>
        <dbReference type="ARBA" id="ARBA00001311"/>
    </source>
</evidence>
<dbReference type="PROSITE" id="PS00571">
    <property type="entry name" value="AMIDASES"/>
    <property type="match status" value="1"/>
</dbReference>
<comment type="caution">
    <text evidence="5">The sequence shown here is derived from an EMBL/GenBank/DDBJ whole genome shotgun (WGS) entry which is preliminary data.</text>
</comment>
<evidence type="ECO:0000313" key="5">
    <source>
        <dbReference type="EMBL" id="NEW45683.1"/>
    </source>
</evidence>
<reference evidence="7 8" key="1">
    <citation type="submission" date="2020-01" db="EMBL/GenBank/DDBJ databases">
        <title>Genetics and antimicrobial susceptibilities of Nocardia species isolated from the soil; a comparison with species isolated from humans.</title>
        <authorList>
            <person name="Carrasco G."/>
            <person name="Monzon S."/>
            <person name="Sansegundo M."/>
            <person name="Garcia E."/>
            <person name="Garrido N."/>
            <person name="Medina M.J."/>
            <person name="Villalon P."/>
            <person name="Ramirez-Arocha A.C."/>
            <person name="Jimenez P."/>
            <person name="Cuesta I."/>
            <person name="Valdezate S."/>
        </authorList>
    </citation>
    <scope>NUCLEOTIDE SEQUENCE [LARGE SCALE GENOMIC DNA]</scope>
    <source>
        <strain evidence="5 7">CNM20110639</strain>
        <strain evidence="6 8">CNM20110649</strain>
    </source>
</reference>
<dbReference type="PANTHER" id="PTHR11895">
    <property type="entry name" value="TRANSAMIDASE"/>
    <property type="match status" value="1"/>
</dbReference>
<dbReference type="AlphaFoldDB" id="A0A6P1DAE5"/>
<dbReference type="Proteomes" id="UP000470876">
    <property type="component" value="Unassembled WGS sequence"/>
</dbReference>
<dbReference type="InterPro" id="IPR020556">
    <property type="entry name" value="Amidase_CS"/>
</dbReference>
<proteinExistence type="inferred from homology"/>
<dbReference type="InterPro" id="IPR023631">
    <property type="entry name" value="Amidase_dom"/>
</dbReference>
<evidence type="ECO:0000313" key="7">
    <source>
        <dbReference type="Proteomes" id="UP000468928"/>
    </source>
</evidence>
<dbReference type="SUPFAM" id="SSF75304">
    <property type="entry name" value="Amidase signature (AS) enzymes"/>
    <property type="match status" value="1"/>
</dbReference>
<accession>A0A6P1DAE5</accession>
<evidence type="ECO:0000256" key="3">
    <source>
        <dbReference type="ARBA" id="ARBA00012922"/>
    </source>
</evidence>
<dbReference type="InterPro" id="IPR036928">
    <property type="entry name" value="AS_sf"/>
</dbReference>
<dbReference type="Proteomes" id="UP000468928">
    <property type="component" value="Unassembled WGS sequence"/>
</dbReference>
<dbReference type="PANTHER" id="PTHR11895:SF7">
    <property type="entry name" value="GLUTAMYL-TRNA(GLN) AMIDOTRANSFERASE SUBUNIT A, MITOCHONDRIAL"/>
    <property type="match status" value="1"/>
</dbReference>